<feature type="transmembrane region" description="Helical" evidence="1">
    <location>
        <begin position="180"/>
        <end position="199"/>
    </location>
</feature>
<dbReference type="EMBL" id="VFOV01000001">
    <property type="protein sequence ID" value="TQL68706.1"/>
    <property type="molecule type" value="Genomic_DNA"/>
</dbReference>
<feature type="transmembrane region" description="Helical" evidence="1">
    <location>
        <begin position="65"/>
        <end position="85"/>
    </location>
</feature>
<reference evidence="2 3" key="1">
    <citation type="submission" date="2019-06" db="EMBL/GenBank/DDBJ databases">
        <title>Sequencing the genomes of 1000 actinobacteria strains.</title>
        <authorList>
            <person name="Klenk H.-P."/>
        </authorList>
    </citation>
    <scope>NUCLEOTIDE SEQUENCE [LARGE SCALE GENOMIC DNA]</scope>
    <source>
        <strain evidence="2 3">DSM 25218</strain>
    </source>
</reference>
<dbReference type="InterPro" id="IPR052180">
    <property type="entry name" value="NhaC_Na-H+_Antiporter"/>
</dbReference>
<evidence type="ECO:0000313" key="2">
    <source>
        <dbReference type="EMBL" id="TQL68706.1"/>
    </source>
</evidence>
<gene>
    <name evidence="2" type="ORF">FB381_2602</name>
</gene>
<dbReference type="Proteomes" id="UP000320209">
    <property type="component" value="Unassembled WGS sequence"/>
</dbReference>
<keyword evidence="1" id="KW-0812">Transmembrane</keyword>
<proteinExistence type="predicted"/>
<keyword evidence="3" id="KW-1185">Reference proteome</keyword>
<keyword evidence="1" id="KW-1133">Transmembrane helix</keyword>
<keyword evidence="1" id="KW-0472">Membrane</keyword>
<feature type="transmembrane region" description="Helical" evidence="1">
    <location>
        <begin position="148"/>
        <end position="168"/>
    </location>
</feature>
<evidence type="ECO:0000256" key="1">
    <source>
        <dbReference type="SAM" id="Phobius"/>
    </source>
</evidence>
<organism evidence="2 3">
    <name type="scientific">Nocardioides albertanoniae</name>
    <dbReference type="NCBI Taxonomy" id="1175486"/>
    <lineage>
        <taxon>Bacteria</taxon>
        <taxon>Bacillati</taxon>
        <taxon>Actinomycetota</taxon>
        <taxon>Actinomycetes</taxon>
        <taxon>Propionibacteriales</taxon>
        <taxon>Nocardioidaceae</taxon>
        <taxon>Nocardioides</taxon>
    </lineage>
</organism>
<comment type="caution">
    <text evidence="2">The sequence shown here is derived from an EMBL/GenBank/DDBJ whole genome shotgun (WGS) entry which is preliminary data.</text>
</comment>
<dbReference type="PANTHER" id="PTHR33451">
    <property type="entry name" value="MALATE-2H(+)/NA(+)-LACTATE ANTIPORTER"/>
    <property type="match status" value="1"/>
</dbReference>
<dbReference type="AlphaFoldDB" id="A0A543A891"/>
<evidence type="ECO:0000313" key="3">
    <source>
        <dbReference type="Proteomes" id="UP000320209"/>
    </source>
</evidence>
<accession>A0A543A891</accession>
<protein>
    <submittedName>
        <fullName evidence="2">Uncharacterized protein</fullName>
    </submittedName>
</protein>
<name>A0A543A891_9ACTN</name>
<dbReference type="PANTHER" id="PTHR33451:SF3">
    <property type="entry name" value="MALATE-2H(+)_NA(+)-LACTATE ANTIPORTER"/>
    <property type="match status" value="1"/>
</dbReference>
<feature type="transmembrane region" description="Helical" evidence="1">
    <location>
        <begin position="33"/>
        <end position="53"/>
    </location>
</feature>
<sequence length="207" mass="22452">MGVRFRLALIAAAVHKVPYAVEAAAFDMVRRGLQPVLILTAVGALIAAWTLPGRVPTMIYLGVKLIEPAFSLSTALVLCAITSFVSGTNFGTVRRVQGPRPRHPSRPCCRRDRLLSHLRRQDGARLRYHGPRHRTLGSPPVRHIRPTAWTNIPAIVTTLVVFVILGFGHRSSTAAGEARIDALAATVSNAFVIGWIPLIPPVLVLAL</sequence>